<dbReference type="AlphaFoldDB" id="A0A6A6SKK0"/>
<evidence type="ECO:0000313" key="2">
    <source>
        <dbReference type="Proteomes" id="UP000799324"/>
    </source>
</evidence>
<gene>
    <name evidence="1" type="ORF">K491DRAFT_549286</name>
</gene>
<evidence type="ECO:0000313" key="1">
    <source>
        <dbReference type="EMBL" id="KAF2647497.1"/>
    </source>
</evidence>
<feature type="non-terminal residue" evidence="1">
    <location>
        <position position="1"/>
    </location>
</feature>
<sequence>AVELLEHVVAVREQVLAEEHPDRLASQHELARAYQADGQVKQAVELLEHVVAVKEQTLRDDHPSRLVSVRALAALY</sequence>
<proteinExistence type="predicted"/>
<dbReference type="Gene3D" id="1.25.40.10">
    <property type="entry name" value="Tetratricopeptide repeat domain"/>
    <property type="match status" value="1"/>
</dbReference>
<protein>
    <recommendedName>
        <fullName evidence="3">Kinesin light chain</fullName>
    </recommendedName>
</protein>
<reference evidence="1" key="1">
    <citation type="journal article" date="2020" name="Stud. Mycol.">
        <title>101 Dothideomycetes genomes: a test case for predicting lifestyles and emergence of pathogens.</title>
        <authorList>
            <person name="Haridas S."/>
            <person name="Albert R."/>
            <person name="Binder M."/>
            <person name="Bloem J."/>
            <person name="Labutti K."/>
            <person name="Salamov A."/>
            <person name="Andreopoulos B."/>
            <person name="Baker S."/>
            <person name="Barry K."/>
            <person name="Bills G."/>
            <person name="Bluhm B."/>
            <person name="Cannon C."/>
            <person name="Castanera R."/>
            <person name="Culley D."/>
            <person name="Daum C."/>
            <person name="Ezra D."/>
            <person name="Gonzalez J."/>
            <person name="Henrissat B."/>
            <person name="Kuo A."/>
            <person name="Liang C."/>
            <person name="Lipzen A."/>
            <person name="Lutzoni F."/>
            <person name="Magnuson J."/>
            <person name="Mondo S."/>
            <person name="Nolan M."/>
            <person name="Ohm R."/>
            <person name="Pangilinan J."/>
            <person name="Park H.-J."/>
            <person name="Ramirez L."/>
            <person name="Alfaro M."/>
            <person name="Sun H."/>
            <person name="Tritt A."/>
            <person name="Yoshinaga Y."/>
            <person name="Zwiers L.-H."/>
            <person name="Turgeon B."/>
            <person name="Goodwin S."/>
            <person name="Spatafora J."/>
            <person name="Crous P."/>
            <person name="Grigoriev I."/>
        </authorList>
    </citation>
    <scope>NUCLEOTIDE SEQUENCE</scope>
    <source>
        <strain evidence="1">CBS 122681</strain>
    </source>
</reference>
<accession>A0A6A6SKK0</accession>
<keyword evidence="2" id="KW-1185">Reference proteome</keyword>
<dbReference type="Pfam" id="PF13424">
    <property type="entry name" value="TPR_12"/>
    <property type="match status" value="1"/>
</dbReference>
<organism evidence="1 2">
    <name type="scientific">Lophiostoma macrostomum CBS 122681</name>
    <dbReference type="NCBI Taxonomy" id="1314788"/>
    <lineage>
        <taxon>Eukaryota</taxon>
        <taxon>Fungi</taxon>
        <taxon>Dikarya</taxon>
        <taxon>Ascomycota</taxon>
        <taxon>Pezizomycotina</taxon>
        <taxon>Dothideomycetes</taxon>
        <taxon>Pleosporomycetidae</taxon>
        <taxon>Pleosporales</taxon>
        <taxon>Lophiostomataceae</taxon>
        <taxon>Lophiostoma</taxon>
    </lineage>
</organism>
<dbReference type="InterPro" id="IPR011990">
    <property type="entry name" value="TPR-like_helical_dom_sf"/>
</dbReference>
<evidence type="ECO:0008006" key="3">
    <source>
        <dbReference type="Google" id="ProtNLM"/>
    </source>
</evidence>
<dbReference type="Proteomes" id="UP000799324">
    <property type="component" value="Unassembled WGS sequence"/>
</dbReference>
<dbReference type="SUPFAM" id="SSF48452">
    <property type="entry name" value="TPR-like"/>
    <property type="match status" value="1"/>
</dbReference>
<dbReference type="EMBL" id="MU004613">
    <property type="protein sequence ID" value="KAF2647497.1"/>
    <property type="molecule type" value="Genomic_DNA"/>
</dbReference>
<name>A0A6A6SKK0_9PLEO</name>
<feature type="non-terminal residue" evidence="1">
    <location>
        <position position="76"/>
    </location>
</feature>
<dbReference type="OrthoDB" id="20872at2759"/>